<feature type="transmembrane region" description="Helical" evidence="11">
    <location>
        <begin position="48"/>
        <end position="68"/>
    </location>
</feature>
<gene>
    <name evidence="15" type="ORF">RDWZM_004297</name>
</gene>
<evidence type="ECO:0000256" key="2">
    <source>
        <dbReference type="ARBA" id="ARBA00007956"/>
    </source>
</evidence>
<evidence type="ECO:0000256" key="3">
    <source>
        <dbReference type="ARBA" id="ARBA00022448"/>
    </source>
</evidence>
<keyword evidence="10 11" id="KW-0472">Membrane</keyword>
<evidence type="ECO:0000313" key="16">
    <source>
        <dbReference type="Proteomes" id="UP001142055"/>
    </source>
</evidence>
<keyword evidence="8 11" id="KW-1133">Transmembrane helix</keyword>
<dbReference type="AlphaFoldDB" id="A0A9Q0MJR5"/>
<evidence type="ECO:0000256" key="12">
    <source>
        <dbReference type="SAM" id="MobiDB-lite"/>
    </source>
</evidence>
<dbReference type="Pfam" id="PF05529">
    <property type="entry name" value="Bap31"/>
    <property type="match status" value="1"/>
</dbReference>
<sequence>MSVIWSLLAGFLYLELVIIAILLLPILKPKMWRSFFRSRFMGAIANQSNIILYIFIAILAIFFCDSIREFNKYSHRTNNPENVFTDSNKFREDQNKLFRAQRNFYITGFALFSLFIIKRLTSLISQLAVMKCEVEATVRQAQNISKQHMKSLEVADQGGDTPAPSAPVEEESEERKSKLTLENERLKKDLSALKKQTESTNREYDRLTEEFAKLQNKYDQLASKEELGRDR</sequence>
<evidence type="ECO:0000256" key="8">
    <source>
        <dbReference type="ARBA" id="ARBA00022989"/>
    </source>
</evidence>
<keyword evidence="4 11" id="KW-0812">Transmembrane</keyword>
<feature type="region of interest" description="Disordered" evidence="12">
    <location>
        <begin position="154"/>
        <end position="181"/>
    </location>
</feature>
<evidence type="ECO:0000313" key="15">
    <source>
        <dbReference type="EMBL" id="KAJ6225752.1"/>
    </source>
</evidence>
<comment type="similarity">
    <text evidence="2 11">Belongs to the BCAP29/BCAP31 family.</text>
</comment>
<keyword evidence="7 11" id="KW-0653">Protein transport</keyword>
<evidence type="ECO:0000256" key="9">
    <source>
        <dbReference type="ARBA" id="ARBA00023054"/>
    </source>
</evidence>
<evidence type="ECO:0000256" key="7">
    <source>
        <dbReference type="ARBA" id="ARBA00022927"/>
    </source>
</evidence>
<evidence type="ECO:0000256" key="5">
    <source>
        <dbReference type="ARBA" id="ARBA00022824"/>
    </source>
</evidence>
<reference evidence="15" key="1">
    <citation type="submission" date="2022-12" db="EMBL/GenBank/DDBJ databases">
        <title>Genome assemblies of Blomia tropicalis.</title>
        <authorList>
            <person name="Cui Y."/>
        </authorList>
    </citation>
    <scope>NUCLEOTIDE SEQUENCE</scope>
    <source>
        <tissue evidence="15">Adult mites</tissue>
    </source>
</reference>
<evidence type="ECO:0000256" key="10">
    <source>
        <dbReference type="ARBA" id="ARBA00023136"/>
    </source>
</evidence>
<evidence type="ECO:0000256" key="4">
    <source>
        <dbReference type="ARBA" id="ARBA00022692"/>
    </source>
</evidence>
<keyword evidence="3 11" id="KW-0813">Transport</keyword>
<keyword evidence="9" id="KW-0175">Coiled coil</keyword>
<dbReference type="EMBL" id="JAPWDV010000001">
    <property type="protein sequence ID" value="KAJ6225752.1"/>
    <property type="molecule type" value="Genomic_DNA"/>
</dbReference>
<feature type="domain" description="BAP29/BAP31 transmembrane" evidence="13">
    <location>
        <begin position="1"/>
        <end position="136"/>
    </location>
</feature>
<protein>
    <recommendedName>
        <fullName evidence="11">Endoplasmic reticulum transmembrane protein</fullName>
    </recommendedName>
</protein>
<comment type="caution">
    <text evidence="15">The sequence shown here is derived from an EMBL/GenBank/DDBJ whole genome shotgun (WGS) entry which is preliminary data.</text>
</comment>
<dbReference type="Pfam" id="PF18035">
    <property type="entry name" value="Bap31_Bap29_C"/>
    <property type="match status" value="1"/>
</dbReference>
<dbReference type="InterPro" id="IPR041672">
    <property type="entry name" value="Bap31/Bap29_C"/>
</dbReference>
<keyword evidence="6 11" id="KW-0931">ER-Golgi transport</keyword>
<feature type="domain" description="Bap31/Bap29 cytoplasmic coiled-coil" evidence="14">
    <location>
        <begin position="178"/>
        <end position="222"/>
    </location>
</feature>
<evidence type="ECO:0000256" key="1">
    <source>
        <dbReference type="ARBA" id="ARBA00004477"/>
    </source>
</evidence>
<feature type="transmembrane region" description="Helical" evidence="11">
    <location>
        <begin position="104"/>
        <end position="121"/>
    </location>
</feature>
<name>A0A9Q0MJR5_BLOTA</name>
<evidence type="ECO:0000259" key="14">
    <source>
        <dbReference type="Pfam" id="PF18035"/>
    </source>
</evidence>
<evidence type="ECO:0000256" key="6">
    <source>
        <dbReference type="ARBA" id="ARBA00022892"/>
    </source>
</evidence>
<dbReference type="GO" id="GO:0006886">
    <property type="term" value="P:intracellular protein transport"/>
    <property type="evidence" value="ECO:0007669"/>
    <property type="project" value="UniProtKB-UniRule"/>
</dbReference>
<keyword evidence="16" id="KW-1185">Reference proteome</keyword>
<dbReference type="PANTHER" id="PTHR12701">
    <property type="entry name" value="BCR-ASSOCIATED PROTEIN, BAP"/>
    <property type="match status" value="1"/>
</dbReference>
<dbReference type="OMA" id="MTIYYTT"/>
<organism evidence="15 16">
    <name type="scientific">Blomia tropicalis</name>
    <name type="common">Mite</name>
    <dbReference type="NCBI Taxonomy" id="40697"/>
    <lineage>
        <taxon>Eukaryota</taxon>
        <taxon>Metazoa</taxon>
        <taxon>Ecdysozoa</taxon>
        <taxon>Arthropoda</taxon>
        <taxon>Chelicerata</taxon>
        <taxon>Arachnida</taxon>
        <taxon>Acari</taxon>
        <taxon>Acariformes</taxon>
        <taxon>Sarcoptiformes</taxon>
        <taxon>Astigmata</taxon>
        <taxon>Glycyphagoidea</taxon>
        <taxon>Echimyopodidae</taxon>
        <taxon>Blomia</taxon>
    </lineage>
</organism>
<dbReference type="GO" id="GO:0005789">
    <property type="term" value="C:endoplasmic reticulum membrane"/>
    <property type="evidence" value="ECO:0007669"/>
    <property type="project" value="UniProtKB-SubCell"/>
</dbReference>
<comment type="subcellular location">
    <subcellularLocation>
        <location evidence="1 11">Endoplasmic reticulum membrane</location>
        <topology evidence="1 11">Multi-pass membrane protein</topology>
    </subcellularLocation>
</comment>
<evidence type="ECO:0000259" key="13">
    <source>
        <dbReference type="Pfam" id="PF05529"/>
    </source>
</evidence>
<evidence type="ECO:0000256" key="11">
    <source>
        <dbReference type="RuleBase" id="RU367026"/>
    </source>
</evidence>
<feature type="transmembrane region" description="Helical" evidence="11">
    <location>
        <begin position="6"/>
        <end position="27"/>
    </location>
</feature>
<accession>A0A9Q0MJR5</accession>
<dbReference type="Gene3D" id="1.20.5.110">
    <property type="match status" value="1"/>
</dbReference>
<dbReference type="InterPro" id="IPR008417">
    <property type="entry name" value="BAP29/BAP31"/>
</dbReference>
<dbReference type="GO" id="GO:0070973">
    <property type="term" value="P:protein localization to endoplasmic reticulum exit site"/>
    <property type="evidence" value="ECO:0007669"/>
    <property type="project" value="UniProtKB-UniRule"/>
</dbReference>
<comment type="function">
    <text evidence="11">May play a role in anterograde transport of membrane proteins from the endoplasmic reticulum to the Golgi.</text>
</comment>
<dbReference type="PANTHER" id="PTHR12701:SF20">
    <property type="entry name" value="ENDOPLASMIC RETICULUM TRANSMEMBRANE PROTEIN"/>
    <property type="match status" value="1"/>
</dbReference>
<dbReference type="Proteomes" id="UP001142055">
    <property type="component" value="Chromosome 1"/>
</dbReference>
<dbReference type="GO" id="GO:0006888">
    <property type="term" value="P:endoplasmic reticulum to Golgi vesicle-mediated transport"/>
    <property type="evidence" value="ECO:0007669"/>
    <property type="project" value="UniProtKB-UniRule"/>
</dbReference>
<proteinExistence type="inferred from homology"/>
<dbReference type="InterPro" id="IPR040463">
    <property type="entry name" value="BAP29/BAP31_N"/>
</dbReference>
<keyword evidence="5 11" id="KW-0256">Endoplasmic reticulum</keyword>